<gene>
    <name evidence="1" type="ORF">UFOVP1333_24</name>
</gene>
<evidence type="ECO:0000313" key="1">
    <source>
        <dbReference type="EMBL" id="CAB4199141.1"/>
    </source>
</evidence>
<dbReference type="EMBL" id="LR797280">
    <property type="protein sequence ID" value="CAB4199141.1"/>
    <property type="molecule type" value="Genomic_DNA"/>
</dbReference>
<sequence>MLDWLKDKTDPAPPEWLTQILWAEVGLLRHPRQSDNRSALRDLADSTDDDTRVEALIHRQLMERLRQHFPGKDVRLYLEVTFFRAPHPLLIAKMAVQEGDLIHPQSRVRVNLDFGPVEP</sequence>
<organism evidence="1">
    <name type="scientific">uncultured Caudovirales phage</name>
    <dbReference type="NCBI Taxonomy" id="2100421"/>
    <lineage>
        <taxon>Viruses</taxon>
        <taxon>Duplodnaviria</taxon>
        <taxon>Heunggongvirae</taxon>
        <taxon>Uroviricota</taxon>
        <taxon>Caudoviricetes</taxon>
        <taxon>Peduoviridae</taxon>
        <taxon>Maltschvirus</taxon>
        <taxon>Maltschvirus maltsch</taxon>
    </lineage>
</organism>
<accession>A0A6J5RZ72</accession>
<name>A0A6J5RZ72_9CAUD</name>
<reference evidence="1" key="1">
    <citation type="submission" date="2020-05" db="EMBL/GenBank/DDBJ databases">
        <authorList>
            <person name="Chiriac C."/>
            <person name="Salcher M."/>
            <person name="Ghai R."/>
            <person name="Kavagutti S V."/>
        </authorList>
    </citation>
    <scope>NUCLEOTIDE SEQUENCE</scope>
</reference>
<protein>
    <submittedName>
        <fullName evidence="1">Uncharacterized protein</fullName>
    </submittedName>
</protein>
<proteinExistence type="predicted"/>